<dbReference type="GO" id="GO:0004674">
    <property type="term" value="F:protein serine/threonine kinase activity"/>
    <property type="evidence" value="ECO:0007669"/>
    <property type="project" value="TreeGrafter"/>
</dbReference>
<dbReference type="EMBL" id="JROU02000622">
    <property type="protein sequence ID" value="OEH78770.1"/>
    <property type="molecule type" value="Genomic_DNA"/>
</dbReference>
<dbReference type="Proteomes" id="UP000095192">
    <property type="component" value="Unassembled WGS sequence"/>
</dbReference>
<feature type="compositionally biased region" description="Polar residues" evidence="5">
    <location>
        <begin position="54"/>
        <end position="66"/>
    </location>
</feature>
<dbReference type="PANTHER" id="PTHR44329">
    <property type="entry name" value="SERINE/THREONINE-PROTEIN KINASE TNNI3K-RELATED"/>
    <property type="match status" value="1"/>
</dbReference>
<evidence type="ECO:0000313" key="8">
    <source>
        <dbReference type="Proteomes" id="UP000095192"/>
    </source>
</evidence>
<feature type="compositionally biased region" description="Basic and acidic residues" evidence="5">
    <location>
        <begin position="282"/>
        <end position="293"/>
    </location>
</feature>
<reference evidence="7 8" key="1">
    <citation type="journal article" date="2016" name="BMC Genomics">
        <title>Comparative genomics reveals Cyclospora cayetanensis possesses coccidia-like metabolism and invasion components but unique surface antigens.</title>
        <authorList>
            <person name="Liu S."/>
            <person name="Wang L."/>
            <person name="Zheng H."/>
            <person name="Xu Z."/>
            <person name="Roellig D.M."/>
            <person name="Li N."/>
            <person name="Frace M.A."/>
            <person name="Tang K."/>
            <person name="Arrowood M.J."/>
            <person name="Moss D.M."/>
            <person name="Zhang L."/>
            <person name="Feng Y."/>
            <person name="Xiao L."/>
        </authorList>
    </citation>
    <scope>NUCLEOTIDE SEQUENCE [LARGE SCALE GENOMIC DNA]</scope>
    <source>
        <strain evidence="7 8">CHN_HEN01</strain>
    </source>
</reference>
<dbReference type="PANTHER" id="PTHR44329:SF288">
    <property type="entry name" value="MITOGEN-ACTIVATED PROTEIN KINASE KINASE KINASE 20"/>
    <property type="match status" value="1"/>
</dbReference>
<sequence>MPLSPYPPRPHSAEVQEGAAAQLQHEKQTESAEREEPWRSREHLQATDKENGATFGSKTAQDTQRFFQEEHQRLHGEEHQPLQHGQERHDEKREAWRGGGEKLMDAEGVLEARDNTSSALKATESNPAAAAECTIVSSIGPSIRSVSPYSNSADTVRQAQSRASKPGGGKLKELTGKNGDETCLLLQPSLQQKQHEESESACLQLSRLSAAAAEADAAAAPHRAQEELLQREKESLSVIQRQQLQQLIEEEEHLVLLAKQKEAILAELQAESSSHKGTTGKEPQEELSSRRSSENLSNTWRQLALRVCPVPLYSCLPLPVPLSLRCCAPSLLAVSRSSSTRVAVSKQTLDDSLLLLRAAVAANPKDAGALMALAAVALHCRHYREAEEKFCLLLQLLEPLLLRLSRNFPTPREDTPPTEPMLLRPPHLLPPTLLCGEDAAALFACFKEAQDAGPIVLWPAVAGVEAAAGNSGAARAHSAASRLQRTHADRAAAVAVSLEWFCCKSLGRLALAFAPSPAAARMPLQRALAAAAGAAQTEAADDSLWALYAHMLLKQQQEAAAALALQLAVAAAGYRASTSSSSNNNTKSGNSSSESGIARLGRLLRTAADPREAVLAALEAAAANAAPTHTPAATRNNATAAASAAAANSVRCQILTSAALNEVIATPLLYPVPASGCGPCSNDASLLARWQQMQVEVFTCHAQRLLKGEAETAFESPAAPLTTAQKSVLALLEDAERLCDKLLLRRHLPPRILAGALSEKSLVHLLRGSLTKRRSNGKEEALKFARAAVRLATDMQTYLAIAAAREQSRCCSRLQQTSPADMRAADRLQRLHSVALQFARLHLPHLRKFLRHDCSHRDGRELLGLGYLPLVQPLATELCSLLQQQQASGGTCGPSESATNSCSAKDLAAAVAQAGEAAKAALEAASASAKAKKPEAPAAAATDAAAAAAAAATQRILQIPKKEAAGAAAYFSAAPKAVPKQPQLQQLQQHDQQQLQHLKLSLEGARTRQRIKSPQRLLPVLNAPLQMPSTSESPGSSPCEGSTKGVAAAKAILNTAASAPKVAATTGSTAALHPVQASQPPSDMALLHAKPPVQPRQQHRMNLAASAEPGTASSERLPQQGDLANIPPTQRLPGSCQESCRMQGEERHWRQQQQPRSLAMEAFRLAATASSASPSAAAAAAFKPSRAETSSLSTAQTASTTEAAARTCTTGAASEELFVGDVAFPRDPGFTVAQQQPLPLFPISHDACRVFQEQRRLQSHYPQKERHEDTSFYSYALPTASSSSSTSNTPGFLLQGGGAQQTPATEHVQLMSRPLQQQQQRVLLGPPTSHLPVAWPSVTPLRQQNTPMPARMLQQQHHRHYHQRVLYQSSVASATPFMPPKGAVVSASRAAETRYAAIPAAAPLGGVVAGHGGGRRAATLLPVLVPVPCASTAAAAGSTEREILQRLLGELQTLPPLFPQEKLRYLYEIGRGGFSRVWVAELMLHQRSAGSLATATSTGSPLWISVALKCMRVSPFQQPEAPSAAAAAASTGGEETVSLQELQQEVQQLQSLNHPSIVKLLGVSLLSWGGNSRGQSCIKQQCATRYADTEQRYYRVALVMELCSGGSLYALLHERRVSMTSKDRLFIAVQFVSALCYLHSRRVPIVHRDIKSLNIVLDGAGNAKLCDFGLAAEADMHTSTMGNTSRSLTASMRPIRPKEPLQPAGSPRYMPPELAAGVATHLDPSLDIWSAACVLLELFGGPLPYHRCHTFEEIQRQHAERVLPSFPSNLPKQLELLLRSCLAFEPSQRPSASQVLFELKSLSF</sequence>
<accession>A0A1D3D5P8</accession>
<keyword evidence="4" id="KW-0067">ATP-binding</keyword>
<dbReference type="InterPro" id="IPR000719">
    <property type="entry name" value="Prot_kinase_dom"/>
</dbReference>
<feature type="region of interest" description="Disordered" evidence="5">
    <location>
        <begin position="1183"/>
        <end position="1202"/>
    </location>
</feature>
<comment type="caution">
    <text evidence="7">The sequence shown here is derived from an EMBL/GenBank/DDBJ whole genome shotgun (WGS) entry which is preliminary data.</text>
</comment>
<dbReference type="InterPro" id="IPR011009">
    <property type="entry name" value="Kinase-like_dom_sf"/>
</dbReference>
<feature type="domain" description="Protein kinase" evidence="6">
    <location>
        <begin position="1463"/>
        <end position="1804"/>
    </location>
</feature>
<evidence type="ECO:0000256" key="4">
    <source>
        <dbReference type="ARBA" id="ARBA00022840"/>
    </source>
</evidence>
<dbReference type="SUPFAM" id="SSF56112">
    <property type="entry name" value="Protein kinase-like (PK-like)"/>
    <property type="match status" value="1"/>
</dbReference>
<dbReference type="PROSITE" id="PS50011">
    <property type="entry name" value="PROTEIN_KINASE_DOM"/>
    <property type="match status" value="1"/>
</dbReference>
<evidence type="ECO:0000256" key="1">
    <source>
        <dbReference type="ARBA" id="ARBA00022679"/>
    </source>
</evidence>
<keyword evidence="8" id="KW-1185">Reference proteome</keyword>
<dbReference type="VEuPathDB" id="ToxoDB:cyc_04790"/>
<organism evidence="7 8">
    <name type="scientific">Cyclospora cayetanensis</name>
    <dbReference type="NCBI Taxonomy" id="88456"/>
    <lineage>
        <taxon>Eukaryota</taxon>
        <taxon>Sar</taxon>
        <taxon>Alveolata</taxon>
        <taxon>Apicomplexa</taxon>
        <taxon>Conoidasida</taxon>
        <taxon>Coccidia</taxon>
        <taxon>Eucoccidiorida</taxon>
        <taxon>Eimeriorina</taxon>
        <taxon>Eimeriidae</taxon>
        <taxon>Cyclospora</taxon>
    </lineage>
</organism>
<feature type="compositionally biased region" description="Basic and acidic residues" evidence="5">
    <location>
        <begin position="67"/>
        <end position="96"/>
    </location>
</feature>
<protein>
    <recommendedName>
        <fullName evidence="6">Protein kinase domain-containing protein</fullName>
    </recommendedName>
</protein>
<keyword evidence="2" id="KW-0547">Nucleotide-binding</keyword>
<feature type="compositionally biased region" description="Pro residues" evidence="5">
    <location>
        <begin position="1"/>
        <end position="10"/>
    </location>
</feature>
<dbReference type="InterPro" id="IPR008271">
    <property type="entry name" value="Ser/Thr_kinase_AS"/>
</dbReference>
<gene>
    <name evidence="7" type="ORF">cyc_04790</name>
</gene>
<evidence type="ECO:0000256" key="2">
    <source>
        <dbReference type="ARBA" id="ARBA00022741"/>
    </source>
</evidence>
<feature type="compositionally biased region" description="Polar residues" evidence="5">
    <location>
        <begin position="146"/>
        <end position="163"/>
    </location>
</feature>
<evidence type="ECO:0000256" key="5">
    <source>
        <dbReference type="SAM" id="MobiDB-lite"/>
    </source>
</evidence>
<dbReference type="GO" id="GO:0005524">
    <property type="term" value="F:ATP binding"/>
    <property type="evidence" value="ECO:0007669"/>
    <property type="project" value="UniProtKB-KW"/>
</dbReference>
<dbReference type="Gene3D" id="3.30.200.20">
    <property type="entry name" value="Phosphorylase Kinase, domain 1"/>
    <property type="match status" value="1"/>
</dbReference>
<evidence type="ECO:0000313" key="7">
    <source>
        <dbReference type="EMBL" id="OEH78770.1"/>
    </source>
</evidence>
<feature type="compositionally biased region" description="Basic and acidic residues" evidence="5">
    <location>
        <begin position="24"/>
        <end position="51"/>
    </location>
</feature>
<feature type="region of interest" description="Disordered" evidence="5">
    <location>
        <begin position="146"/>
        <end position="176"/>
    </location>
</feature>
<keyword evidence="3" id="KW-0418">Kinase</keyword>
<proteinExistence type="predicted"/>
<feature type="region of interest" description="Disordered" evidence="5">
    <location>
        <begin position="1"/>
        <end position="96"/>
    </location>
</feature>
<evidence type="ECO:0000256" key="3">
    <source>
        <dbReference type="ARBA" id="ARBA00022777"/>
    </source>
</evidence>
<feature type="region of interest" description="Disordered" evidence="5">
    <location>
        <begin position="269"/>
        <end position="293"/>
    </location>
</feature>
<evidence type="ECO:0000259" key="6">
    <source>
        <dbReference type="PROSITE" id="PS50011"/>
    </source>
</evidence>
<dbReference type="VEuPathDB" id="ToxoDB:LOC34621273"/>
<dbReference type="Gene3D" id="1.10.510.10">
    <property type="entry name" value="Transferase(Phosphotransferase) domain 1"/>
    <property type="match status" value="1"/>
</dbReference>
<name>A0A1D3D5P8_9EIME</name>
<dbReference type="InParanoid" id="A0A1D3D5P8"/>
<dbReference type="SMART" id="SM00220">
    <property type="entry name" value="S_TKc"/>
    <property type="match status" value="1"/>
</dbReference>
<dbReference type="InterPro" id="IPR051681">
    <property type="entry name" value="Ser/Thr_Kinases-Pseudokinases"/>
</dbReference>
<keyword evidence="1" id="KW-0808">Transferase</keyword>
<dbReference type="PROSITE" id="PS00108">
    <property type="entry name" value="PROTEIN_KINASE_ST"/>
    <property type="match status" value="1"/>
</dbReference>
<dbReference type="Pfam" id="PF00069">
    <property type="entry name" value="Pkinase"/>
    <property type="match status" value="1"/>
</dbReference>